<evidence type="ECO:0000259" key="3">
    <source>
        <dbReference type="Pfam" id="PF12999"/>
    </source>
</evidence>
<sequence length="209" mass="24456">MKKVWLHRDHVYNHKPFYKQKLKVLIFVFVIFCCVYFGYQIFYLNKLIINSMETTQILVVDTPEDVNFDSINSNKQQQQQASHQENSNKNQQEDSSSSQYVIPRGIRLRDLEQYSNKYTKFFKCFKSGKEIPFERVNDDYCDCEEDGSDEPATNACAKGVFYCKYQHRHHTGRGAYISIPSSRVNDGICDCCDTSDEWLSDIQCPNTCK</sequence>
<dbReference type="EMBL" id="UFQS01002492">
    <property type="protein sequence ID" value="SSX14158.1"/>
    <property type="molecule type" value="Genomic_DNA"/>
</dbReference>
<feature type="domain" description="Glucosidase II beta subunit N-terminal" evidence="3">
    <location>
        <begin position="104"/>
        <end position="209"/>
    </location>
</feature>
<keyword evidence="2" id="KW-0472">Membrane</keyword>
<evidence type="ECO:0000313" key="5">
    <source>
        <dbReference type="EMBL" id="SSX33574.1"/>
    </source>
</evidence>
<evidence type="ECO:0000256" key="1">
    <source>
        <dbReference type="SAM" id="MobiDB-lite"/>
    </source>
</evidence>
<keyword evidence="2" id="KW-1133">Transmembrane helix</keyword>
<dbReference type="GO" id="GO:0017177">
    <property type="term" value="C:glucosidase II complex"/>
    <property type="evidence" value="ECO:0007669"/>
    <property type="project" value="TreeGrafter"/>
</dbReference>
<keyword evidence="2" id="KW-0812">Transmembrane</keyword>
<dbReference type="VEuPathDB" id="VectorBase:CSON006648"/>
<dbReference type="AlphaFoldDB" id="A0A336L8K0"/>
<dbReference type="PANTHER" id="PTHR12630">
    <property type="entry name" value="N-LINKED OLIGOSACCHARIDE PROCESSING"/>
    <property type="match status" value="1"/>
</dbReference>
<feature type="compositionally biased region" description="Low complexity" evidence="1">
    <location>
        <begin position="73"/>
        <end position="88"/>
    </location>
</feature>
<protein>
    <submittedName>
        <fullName evidence="4">CSON006648 protein</fullName>
    </submittedName>
</protein>
<name>A0A336L8K0_CULSO</name>
<evidence type="ECO:0000313" key="4">
    <source>
        <dbReference type="EMBL" id="SSX14158.1"/>
    </source>
</evidence>
<organism evidence="4">
    <name type="scientific">Culicoides sonorensis</name>
    <name type="common">Biting midge</name>
    <dbReference type="NCBI Taxonomy" id="179676"/>
    <lineage>
        <taxon>Eukaryota</taxon>
        <taxon>Metazoa</taxon>
        <taxon>Ecdysozoa</taxon>
        <taxon>Arthropoda</taxon>
        <taxon>Hexapoda</taxon>
        <taxon>Insecta</taxon>
        <taxon>Pterygota</taxon>
        <taxon>Neoptera</taxon>
        <taxon>Endopterygota</taxon>
        <taxon>Diptera</taxon>
        <taxon>Nematocera</taxon>
        <taxon>Chironomoidea</taxon>
        <taxon>Ceratopogonidae</taxon>
        <taxon>Ceratopogoninae</taxon>
        <taxon>Culicoides</taxon>
        <taxon>Monoculicoides</taxon>
    </lineage>
</organism>
<dbReference type="OMA" id="HANNDHG"/>
<dbReference type="EMBL" id="UFQT01002492">
    <property type="protein sequence ID" value="SSX33574.1"/>
    <property type="molecule type" value="Genomic_DNA"/>
</dbReference>
<reference evidence="5" key="2">
    <citation type="submission" date="2018-07" db="EMBL/GenBank/DDBJ databases">
        <authorList>
            <person name="Quirk P.G."/>
            <person name="Krulwich T.A."/>
        </authorList>
    </citation>
    <scope>NUCLEOTIDE SEQUENCE</scope>
</reference>
<dbReference type="InterPro" id="IPR039794">
    <property type="entry name" value="Gtb1-like"/>
</dbReference>
<dbReference type="GO" id="GO:0006491">
    <property type="term" value="P:N-glycan processing"/>
    <property type="evidence" value="ECO:0007669"/>
    <property type="project" value="TreeGrafter"/>
</dbReference>
<dbReference type="PANTHER" id="PTHR12630:SF1">
    <property type="entry name" value="GLUCOSIDASE 2 SUBUNIT BETA"/>
    <property type="match status" value="1"/>
</dbReference>
<evidence type="ECO:0000256" key="2">
    <source>
        <dbReference type="SAM" id="Phobius"/>
    </source>
</evidence>
<accession>A0A336L8K0</accession>
<dbReference type="InterPro" id="IPR028146">
    <property type="entry name" value="PRKCSH_N"/>
</dbReference>
<gene>
    <name evidence="4" type="primary">CSON006648</name>
</gene>
<feature type="compositionally biased region" description="Polar residues" evidence="1">
    <location>
        <begin position="89"/>
        <end position="99"/>
    </location>
</feature>
<reference evidence="4" key="1">
    <citation type="submission" date="2018-04" db="EMBL/GenBank/DDBJ databases">
        <authorList>
            <person name="Go L.Y."/>
            <person name="Mitchell J.A."/>
        </authorList>
    </citation>
    <scope>NUCLEOTIDE SEQUENCE</scope>
    <source>
        <tissue evidence="4">Whole organism</tissue>
    </source>
</reference>
<proteinExistence type="predicted"/>
<dbReference type="Pfam" id="PF12999">
    <property type="entry name" value="PRKCSH-like"/>
    <property type="match status" value="1"/>
</dbReference>
<feature type="transmembrane region" description="Helical" evidence="2">
    <location>
        <begin position="24"/>
        <end position="44"/>
    </location>
</feature>
<feature type="region of interest" description="Disordered" evidence="1">
    <location>
        <begin position="73"/>
        <end position="99"/>
    </location>
</feature>